<dbReference type="PANTHER" id="PTHR12387:SF0">
    <property type="entry name" value="26S PROTEASOME NON-ATPASE REGULATORY SUBUNIT 8"/>
    <property type="match status" value="1"/>
</dbReference>
<dbReference type="InterPro" id="IPR000717">
    <property type="entry name" value="PCI_dom"/>
</dbReference>
<name>A0A1X7VMN5_AMPQE</name>
<dbReference type="PANTHER" id="PTHR12387">
    <property type="entry name" value="26S PROTEASOME NON-ATPASE REGULATORY SUBUNIT 8"/>
    <property type="match status" value="1"/>
</dbReference>
<dbReference type="GO" id="GO:0043161">
    <property type="term" value="P:proteasome-mediated ubiquitin-dependent protein catabolic process"/>
    <property type="evidence" value="ECO:0007669"/>
    <property type="project" value="TreeGrafter"/>
</dbReference>
<dbReference type="EnsemblMetazoa" id="Aqu2.1.40663_001">
    <property type="protein sequence ID" value="Aqu2.1.40663_001"/>
    <property type="gene ID" value="Aqu2.1.40663"/>
</dbReference>
<reference evidence="7" key="2">
    <citation type="submission" date="2017-05" db="UniProtKB">
        <authorList>
            <consortium name="EnsemblMetazoa"/>
        </authorList>
    </citation>
    <scope>IDENTIFICATION</scope>
</reference>
<dbReference type="GO" id="GO:0008541">
    <property type="term" value="C:proteasome regulatory particle, lid subcomplex"/>
    <property type="evidence" value="ECO:0007669"/>
    <property type="project" value="TreeGrafter"/>
</dbReference>
<dbReference type="Gene3D" id="1.25.40.990">
    <property type="match status" value="1"/>
</dbReference>
<dbReference type="Proteomes" id="UP000007879">
    <property type="component" value="Unassembled WGS sequence"/>
</dbReference>
<evidence type="ECO:0000313" key="7">
    <source>
        <dbReference type="EnsemblMetazoa" id="Aqu2.1.40663_001"/>
    </source>
</evidence>
<dbReference type="AlphaFoldDB" id="A0A1X7VMN5"/>
<reference evidence="8" key="1">
    <citation type="journal article" date="2010" name="Nature">
        <title>The Amphimedon queenslandica genome and the evolution of animal complexity.</title>
        <authorList>
            <person name="Srivastava M."/>
            <person name="Simakov O."/>
            <person name="Chapman J."/>
            <person name="Fahey B."/>
            <person name="Gauthier M.E."/>
            <person name="Mitros T."/>
            <person name="Richards G.S."/>
            <person name="Conaco C."/>
            <person name="Dacre M."/>
            <person name="Hellsten U."/>
            <person name="Larroux C."/>
            <person name="Putnam N.H."/>
            <person name="Stanke M."/>
            <person name="Adamska M."/>
            <person name="Darling A."/>
            <person name="Degnan S.M."/>
            <person name="Oakley T.H."/>
            <person name="Plachetzki D.C."/>
            <person name="Zhai Y."/>
            <person name="Adamski M."/>
            <person name="Calcino A."/>
            <person name="Cummins S.F."/>
            <person name="Goodstein D.M."/>
            <person name="Harris C."/>
            <person name="Jackson D.J."/>
            <person name="Leys S.P."/>
            <person name="Shu S."/>
            <person name="Woodcroft B.J."/>
            <person name="Vervoort M."/>
            <person name="Kosik K.S."/>
            <person name="Manning G."/>
            <person name="Degnan B.M."/>
            <person name="Rokhsar D.S."/>
        </authorList>
    </citation>
    <scope>NUCLEOTIDE SEQUENCE [LARGE SCALE GENOMIC DNA]</scope>
</reference>
<dbReference type="PROSITE" id="PS50250">
    <property type="entry name" value="PCI"/>
    <property type="match status" value="1"/>
</dbReference>
<keyword evidence="3" id="KW-0647">Proteasome</keyword>
<evidence type="ECO:0000256" key="1">
    <source>
        <dbReference type="ARBA" id="ARBA00009627"/>
    </source>
</evidence>
<comment type="subunit">
    <text evidence="4">Component of the 19S proteasome regulatory particle complex. The 26S proteasome consists of a 20S core particle (CP) and two 19S regulatory subunits (RP). The regulatory particle is made of a lid composed of 9 subunits including PSMD8, a base containing 6 ATPases and few additional components. Interacts with DDI2. Interacts with TASOR.</text>
</comment>
<evidence type="ECO:0000256" key="5">
    <source>
        <dbReference type="ARBA" id="ARBA00078986"/>
    </source>
</evidence>
<proteinExistence type="inferred from homology"/>
<evidence type="ECO:0000256" key="2">
    <source>
        <dbReference type="ARBA" id="ARBA00014939"/>
    </source>
</evidence>
<dbReference type="KEGG" id="aqu:100632864"/>
<dbReference type="Pfam" id="PF10075">
    <property type="entry name" value="CSN8_PSD8_EIF3K"/>
    <property type="match status" value="1"/>
</dbReference>
<evidence type="ECO:0000313" key="8">
    <source>
        <dbReference type="Proteomes" id="UP000007879"/>
    </source>
</evidence>
<dbReference type="FunFam" id="1.25.40.990:FF:000001">
    <property type="entry name" value="26S proteasome non-ATPase regulatory subunit"/>
    <property type="match status" value="1"/>
</dbReference>
<feature type="domain" description="PCI" evidence="6">
    <location>
        <begin position="80"/>
        <end position="253"/>
    </location>
</feature>
<keyword evidence="8" id="KW-1185">Reference proteome</keyword>
<dbReference type="OrthoDB" id="409122at2759"/>
<dbReference type="STRING" id="400682.A0A1X7VMN5"/>
<protein>
    <recommendedName>
        <fullName evidence="2">26S proteasome non-ATPase regulatory subunit 8</fullName>
    </recommendedName>
    <alternativeName>
        <fullName evidence="5">26S proteasome regulatory subunit RPN12</fullName>
    </alternativeName>
</protein>
<evidence type="ECO:0000256" key="3">
    <source>
        <dbReference type="ARBA" id="ARBA00022942"/>
    </source>
</evidence>
<comment type="similarity">
    <text evidence="1">Belongs to the proteasome subunit S14 family.</text>
</comment>
<dbReference type="eggNOG" id="KOG3151">
    <property type="taxonomic scope" value="Eukaryota"/>
</dbReference>
<dbReference type="OMA" id="HIMDGYF"/>
<organism evidence="7">
    <name type="scientific">Amphimedon queenslandica</name>
    <name type="common">Sponge</name>
    <dbReference type="NCBI Taxonomy" id="400682"/>
    <lineage>
        <taxon>Eukaryota</taxon>
        <taxon>Metazoa</taxon>
        <taxon>Porifera</taxon>
        <taxon>Demospongiae</taxon>
        <taxon>Heteroscleromorpha</taxon>
        <taxon>Haplosclerida</taxon>
        <taxon>Niphatidae</taxon>
        <taxon>Amphimedon</taxon>
    </lineage>
</organism>
<dbReference type="GO" id="GO:0005634">
    <property type="term" value="C:nucleus"/>
    <property type="evidence" value="ECO:0007669"/>
    <property type="project" value="TreeGrafter"/>
</dbReference>
<dbReference type="GO" id="GO:0005829">
    <property type="term" value="C:cytosol"/>
    <property type="evidence" value="ECO:0007669"/>
    <property type="project" value="TreeGrafter"/>
</dbReference>
<dbReference type="InParanoid" id="A0A1X7VMN5"/>
<dbReference type="InterPro" id="IPR033464">
    <property type="entry name" value="CSN8_PSD8_EIF3K"/>
</dbReference>
<accession>A0A1X7VMN5</accession>
<evidence type="ECO:0000256" key="4">
    <source>
        <dbReference type="ARBA" id="ARBA00062283"/>
    </source>
</evidence>
<dbReference type="InterPro" id="IPR006746">
    <property type="entry name" value="26S_Psome_Rpn12"/>
</dbReference>
<evidence type="ECO:0000259" key="6">
    <source>
        <dbReference type="PROSITE" id="PS50250"/>
    </source>
</evidence>
<sequence length="273" mass="31711">MASSGLEKAVEFYKELEAAWSKKDIKAVGKLLPKLKIHLLSLSFLPTGDKESEMDSRPLLIARSMLEIGAFWSLECRDVFSFERYVAQLKSYYFDYSGILKESDYMYSILGLNLMHLLARNRLGEFHTELEVFPPEQLRNVYLKKPIMLEQFLMEGSYHKIYLSKEDIPDPYYSLFIVNLLNTIRDEIAKSTEKAYSSISFSEASRLLMIEDEADFIKYANERGWSHDLNKREFIFSNTSEQDKGEVADTDLQSPRVIIQQCLGYARELEKIV</sequence>
<dbReference type="EnsemblMetazoa" id="XM_003383846.3">
    <property type="protein sequence ID" value="XP_003383894.1"/>
    <property type="gene ID" value="LOC100632864"/>
</dbReference>
<gene>
    <name evidence="7" type="primary">100632864</name>
</gene>